<protein>
    <recommendedName>
        <fullName evidence="4">YheC/YheD family protein</fullName>
    </recommendedName>
</protein>
<evidence type="ECO:0008006" key="4">
    <source>
        <dbReference type="Google" id="ProtNLM"/>
    </source>
</evidence>
<evidence type="ECO:0000313" key="2">
    <source>
        <dbReference type="EMBL" id="MDQ0339022.1"/>
    </source>
</evidence>
<accession>A0ABU0CRH3</accession>
<gene>
    <name evidence="2" type="ORF">J2S00_001808</name>
</gene>
<dbReference type="EMBL" id="JAUSUQ010000005">
    <property type="protein sequence ID" value="MDQ0339022.1"/>
    <property type="molecule type" value="Genomic_DNA"/>
</dbReference>
<dbReference type="Pfam" id="PF14398">
    <property type="entry name" value="ATPgrasp_YheCD"/>
    <property type="match status" value="1"/>
</dbReference>
<evidence type="ECO:0000256" key="1">
    <source>
        <dbReference type="SAM" id="MobiDB-lite"/>
    </source>
</evidence>
<dbReference type="Proteomes" id="UP001232445">
    <property type="component" value="Unassembled WGS sequence"/>
</dbReference>
<dbReference type="SUPFAM" id="SSF56059">
    <property type="entry name" value="Glutathione synthetase ATP-binding domain-like"/>
    <property type="match status" value="1"/>
</dbReference>
<comment type="caution">
    <text evidence="2">The sequence shown here is derived from an EMBL/GenBank/DDBJ whole genome shotgun (WGS) entry which is preliminary data.</text>
</comment>
<evidence type="ECO:0000313" key="3">
    <source>
        <dbReference type="Proteomes" id="UP001232445"/>
    </source>
</evidence>
<organism evidence="2 3">
    <name type="scientific">Caldalkalibacillus uzonensis</name>
    <dbReference type="NCBI Taxonomy" id="353224"/>
    <lineage>
        <taxon>Bacteria</taxon>
        <taxon>Bacillati</taxon>
        <taxon>Bacillota</taxon>
        <taxon>Bacilli</taxon>
        <taxon>Bacillales</taxon>
        <taxon>Bacillaceae</taxon>
        <taxon>Caldalkalibacillus</taxon>
    </lineage>
</organism>
<sequence length="508" mass="59442">MSKRSVEVQLKEHAAKDPHLITIPKVLVDLIEGQRDEQMHVYKIQEIIVQQNHELKKGNNDFQEKKGLHDRNHSLDGKQSPEKNDSSQKDKTIHLKVGLFDEEVNYAINETDHVMELSPALMKKLCLMNGTICHAKYEDKSIRLGPVTGIFVSQSYTDKLFYKQKAKRRTMELMGANRDAHNILYFFSMSDVDFSNKKVIGTYYDDHEKRWKRREFPFPDVLYDRGSGRPNSRLPKQAFRMKLETETPIKKINAQHYFDKWDLYYKLSQYPEMRPYLPFTILYQNPQDLQAFRGTNKVYVKKCVSSNGRRIMRVERKSPSRFDYSYYTTKLVVGTKRNIRDVAHLIEHKFGREQVIVQRAIDLPTIDGSNIDMRATVQRDGEGKLDVTAVAVRVGGKGCPVTSTRTGAKCYRFEDFYKTYYGYSNRQVKKLRKRVDDFLKKVYHYTEKAYGAFGEIGIDFAFDKQGNIWFIECNAKPAKSALHRSYDRETIRKAFVYPLEYAKYITGF</sequence>
<feature type="region of interest" description="Disordered" evidence="1">
    <location>
        <begin position="60"/>
        <end position="91"/>
    </location>
</feature>
<dbReference type="RefSeq" id="WP_307338325.1">
    <property type="nucleotide sequence ID" value="NZ_JAUSUQ010000005.1"/>
</dbReference>
<keyword evidence="3" id="KW-1185">Reference proteome</keyword>
<proteinExistence type="predicted"/>
<dbReference type="Gene3D" id="3.30.470.20">
    <property type="entry name" value="ATP-grasp fold, B domain"/>
    <property type="match status" value="1"/>
</dbReference>
<name>A0ABU0CRH3_9BACI</name>
<dbReference type="InterPro" id="IPR026838">
    <property type="entry name" value="YheC/D"/>
</dbReference>
<reference evidence="2 3" key="1">
    <citation type="submission" date="2023-07" db="EMBL/GenBank/DDBJ databases">
        <title>Genomic Encyclopedia of Type Strains, Phase IV (KMG-IV): sequencing the most valuable type-strain genomes for metagenomic binning, comparative biology and taxonomic classification.</title>
        <authorList>
            <person name="Goeker M."/>
        </authorList>
    </citation>
    <scope>NUCLEOTIDE SEQUENCE [LARGE SCALE GENOMIC DNA]</scope>
    <source>
        <strain evidence="2 3">DSM 17740</strain>
    </source>
</reference>